<keyword evidence="2" id="KW-0808">Transferase</keyword>
<gene>
    <name evidence="4" type="ORF">GGQ63_003825</name>
</gene>
<name>A0A7W9L3N5_9HYPH</name>
<comment type="similarity">
    <text evidence="1">Belongs to the sulfotransferase 1 family.</text>
</comment>
<dbReference type="AlphaFoldDB" id="A0A7W9L3N5"/>
<evidence type="ECO:0000256" key="2">
    <source>
        <dbReference type="ARBA" id="ARBA00022679"/>
    </source>
</evidence>
<comment type="caution">
    <text evidence="4">The sequence shown here is derived from an EMBL/GenBank/DDBJ whole genome shotgun (WGS) entry which is preliminary data.</text>
</comment>
<accession>A0A7W9L3N5</accession>
<evidence type="ECO:0000256" key="1">
    <source>
        <dbReference type="ARBA" id="ARBA00005771"/>
    </source>
</evidence>
<dbReference type="InterPro" id="IPR000863">
    <property type="entry name" value="Sulfotransferase_dom"/>
</dbReference>
<sequence length="292" mass="32693">MTVKPRGIVWLASYPRSGNTWTRIFLHNLFELLQGRDNGPASIDDLERYSTWECYAKHYRKVMGPFGAAGDFRAVAAARPRVQAMLAARTRGLAFVKTHLPIARIYDLPTINATATAGAIYLVRNPLDVAISLASHTGVSIDNAIGKMAKMDFSLHNQTEALSDTGAVHEILGSWSNNVESWTRERPPELLVLRYEDLRERPAESFGAMARHVGLLPPSEMLDKAIAYSGFDRLSTQEREQGFRYRAAKADDRFFRVGRSGQWREKLTAAQVERIVAAHGPLMRTFGYLEGL</sequence>
<evidence type="ECO:0000313" key="5">
    <source>
        <dbReference type="Proteomes" id="UP000523821"/>
    </source>
</evidence>
<proteinExistence type="inferred from homology"/>
<evidence type="ECO:0000259" key="3">
    <source>
        <dbReference type="Pfam" id="PF00685"/>
    </source>
</evidence>
<dbReference type="PANTHER" id="PTHR11783">
    <property type="entry name" value="SULFOTRANSFERASE SULT"/>
    <property type="match status" value="1"/>
</dbReference>
<evidence type="ECO:0000313" key="4">
    <source>
        <dbReference type="EMBL" id="MBB5754733.1"/>
    </source>
</evidence>
<dbReference type="InterPro" id="IPR027417">
    <property type="entry name" value="P-loop_NTPase"/>
</dbReference>
<protein>
    <recommendedName>
        <fullName evidence="3">Sulfotransferase domain-containing protein</fullName>
    </recommendedName>
</protein>
<dbReference type="RefSeq" id="WP_183858174.1">
    <property type="nucleotide sequence ID" value="NZ_JACHOO010000010.1"/>
</dbReference>
<feature type="domain" description="Sulfotransferase" evidence="3">
    <location>
        <begin position="9"/>
        <end position="285"/>
    </location>
</feature>
<dbReference type="Proteomes" id="UP000523821">
    <property type="component" value="Unassembled WGS sequence"/>
</dbReference>
<reference evidence="4 5" key="1">
    <citation type="submission" date="2020-08" db="EMBL/GenBank/DDBJ databases">
        <title>Genomic Encyclopedia of Type Strains, Phase IV (KMG-IV): sequencing the most valuable type-strain genomes for metagenomic binning, comparative biology and taxonomic classification.</title>
        <authorList>
            <person name="Goeker M."/>
        </authorList>
    </citation>
    <scope>NUCLEOTIDE SEQUENCE [LARGE SCALE GENOMIC DNA]</scope>
    <source>
        <strain evidence="4 5">DSM 16268</strain>
    </source>
</reference>
<dbReference type="EMBL" id="JACHOO010000010">
    <property type="protein sequence ID" value="MBB5754733.1"/>
    <property type="molecule type" value="Genomic_DNA"/>
</dbReference>
<dbReference type="Gene3D" id="3.40.50.300">
    <property type="entry name" value="P-loop containing nucleotide triphosphate hydrolases"/>
    <property type="match status" value="1"/>
</dbReference>
<dbReference type="SUPFAM" id="SSF52540">
    <property type="entry name" value="P-loop containing nucleoside triphosphate hydrolases"/>
    <property type="match status" value="1"/>
</dbReference>
<dbReference type="GO" id="GO:0008146">
    <property type="term" value="F:sulfotransferase activity"/>
    <property type="evidence" value="ECO:0007669"/>
    <property type="project" value="InterPro"/>
</dbReference>
<keyword evidence="5" id="KW-1185">Reference proteome</keyword>
<organism evidence="4 5">
    <name type="scientific">Prosthecomicrobium pneumaticum</name>
    <dbReference type="NCBI Taxonomy" id="81895"/>
    <lineage>
        <taxon>Bacteria</taxon>
        <taxon>Pseudomonadati</taxon>
        <taxon>Pseudomonadota</taxon>
        <taxon>Alphaproteobacteria</taxon>
        <taxon>Hyphomicrobiales</taxon>
        <taxon>Kaistiaceae</taxon>
        <taxon>Prosthecomicrobium</taxon>
    </lineage>
</organism>
<dbReference type="Pfam" id="PF00685">
    <property type="entry name" value="Sulfotransfer_1"/>
    <property type="match status" value="1"/>
</dbReference>